<protein>
    <recommendedName>
        <fullName evidence="6">Glutathione S-transferase</fullName>
    </recommendedName>
</protein>
<accession>A0A0G0ACJ4</accession>
<evidence type="ECO:0000313" key="4">
    <source>
        <dbReference type="EMBL" id="KKP02759.1"/>
    </source>
</evidence>
<dbReference type="OrthoDB" id="4892257at2759"/>
<dbReference type="Proteomes" id="UP000034112">
    <property type="component" value="Unassembled WGS sequence"/>
</dbReference>
<feature type="domain" description="GST C-terminal" evidence="3">
    <location>
        <begin position="89"/>
        <end position="220"/>
    </location>
</feature>
<dbReference type="Pfam" id="PF00043">
    <property type="entry name" value="GST_C"/>
    <property type="match status" value="1"/>
</dbReference>
<dbReference type="InterPro" id="IPR004045">
    <property type="entry name" value="Glutathione_S-Trfase_N"/>
</dbReference>
<dbReference type="InterPro" id="IPR040079">
    <property type="entry name" value="Glutathione_S-Trfase"/>
</dbReference>
<evidence type="ECO:0008006" key="6">
    <source>
        <dbReference type="Google" id="ProtNLM"/>
    </source>
</evidence>
<name>A0A0G0ACJ4_TRIHA</name>
<gene>
    <name evidence="4" type="ORF">THAR02_05148</name>
</gene>
<dbReference type="Pfam" id="PF13409">
    <property type="entry name" value="GST_N_2"/>
    <property type="match status" value="1"/>
</dbReference>
<evidence type="ECO:0000259" key="3">
    <source>
        <dbReference type="PROSITE" id="PS50405"/>
    </source>
</evidence>
<proteinExistence type="inferred from homology"/>
<evidence type="ECO:0000259" key="2">
    <source>
        <dbReference type="PROSITE" id="PS50404"/>
    </source>
</evidence>
<dbReference type="SUPFAM" id="SSF47616">
    <property type="entry name" value="GST C-terminal domain-like"/>
    <property type="match status" value="1"/>
</dbReference>
<dbReference type="Gene3D" id="3.40.30.10">
    <property type="entry name" value="Glutaredoxin"/>
    <property type="match status" value="1"/>
</dbReference>
<dbReference type="PANTHER" id="PTHR44051:SF8">
    <property type="entry name" value="GLUTATHIONE S-TRANSFERASE GSTA"/>
    <property type="match status" value="1"/>
</dbReference>
<feature type="domain" description="GST N-terminal" evidence="2">
    <location>
        <begin position="6"/>
        <end position="84"/>
    </location>
</feature>
<dbReference type="CDD" id="cd03188">
    <property type="entry name" value="GST_C_Beta"/>
    <property type="match status" value="1"/>
</dbReference>
<dbReference type="Gene3D" id="1.20.1050.10">
    <property type="match status" value="1"/>
</dbReference>
<dbReference type="SFLD" id="SFLDG00358">
    <property type="entry name" value="Main_(cytGST)"/>
    <property type="match status" value="1"/>
</dbReference>
<dbReference type="PROSITE" id="PS50405">
    <property type="entry name" value="GST_CTER"/>
    <property type="match status" value="1"/>
</dbReference>
<reference evidence="5" key="1">
    <citation type="journal article" date="2015" name="Genome Announc.">
        <title>Draft whole-genome sequence of the biocontrol agent Trichoderma harzianum T6776.</title>
        <authorList>
            <person name="Baroncelli R."/>
            <person name="Piaggeschi G."/>
            <person name="Fiorini L."/>
            <person name="Bertolini E."/>
            <person name="Zapparata A."/>
            <person name="Pe M.E."/>
            <person name="Sarrocco S."/>
            <person name="Vannacci G."/>
        </authorList>
    </citation>
    <scope>NUCLEOTIDE SEQUENCE [LARGE SCALE GENOMIC DNA]</scope>
    <source>
        <strain evidence="5">T6776</strain>
    </source>
</reference>
<dbReference type="OMA" id="WARAVKL"/>
<dbReference type="PANTHER" id="PTHR44051">
    <property type="entry name" value="GLUTATHIONE S-TRANSFERASE-RELATED"/>
    <property type="match status" value="1"/>
</dbReference>
<organism evidence="4 5">
    <name type="scientific">Trichoderma harzianum</name>
    <name type="common">Hypocrea lixii</name>
    <dbReference type="NCBI Taxonomy" id="5544"/>
    <lineage>
        <taxon>Eukaryota</taxon>
        <taxon>Fungi</taxon>
        <taxon>Dikarya</taxon>
        <taxon>Ascomycota</taxon>
        <taxon>Pezizomycotina</taxon>
        <taxon>Sordariomycetes</taxon>
        <taxon>Hypocreomycetidae</taxon>
        <taxon>Hypocreales</taxon>
        <taxon>Hypocreaceae</taxon>
        <taxon>Trichoderma</taxon>
    </lineage>
</organism>
<dbReference type="EMBL" id="JOKZ01000137">
    <property type="protein sequence ID" value="KKP02759.1"/>
    <property type="molecule type" value="Genomic_DNA"/>
</dbReference>
<comment type="caution">
    <text evidence="4">The sequence shown here is derived from an EMBL/GenBank/DDBJ whole genome shotgun (WGS) entry which is preliminary data.</text>
</comment>
<dbReference type="SFLD" id="SFLDS00019">
    <property type="entry name" value="Glutathione_Transferase_(cytos"/>
    <property type="match status" value="1"/>
</dbReference>
<comment type="similarity">
    <text evidence="1">Belongs to the GST superfamily.</text>
</comment>
<dbReference type="SUPFAM" id="SSF52833">
    <property type="entry name" value="Thioredoxin-like"/>
    <property type="match status" value="1"/>
</dbReference>
<dbReference type="InterPro" id="IPR036249">
    <property type="entry name" value="Thioredoxin-like_sf"/>
</dbReference>
<dbReference type="CDD" id="cd03057">
    <property type="entry name" value="GST_N_Beta"/>
    <property type="match status" value="1"/>
</dbReference>
<dbReference type="InterPro" id="IPR010987">
    <property type="entry name" value="Glutathione-S-Trfase_C-like"/>
</dbReference>
<evidence type="ECO:0000313" key="5">
    <source>
        <dbReference type="Proteomes" id="UP000034112"/>
    </source>
</evidence>
<dbReference type="AlphaFoldDB" id="A0A0G0ACJ4"/>
<dbReference type="InterPro" id="IPR036282">
    <property type="entry name" value="Glutathione-S-Trfase_C_sf"/>
</dbReference>
<sequence>MSSTSKLPLKLWYSPGACSIAAHITLLEAGLQPELIRIEFADMTEEFARLNPKRKVPVLAVGDQVITEMPAILTAISSLSPDRKLMGKDTLETVRAYEWLNYLSGTLHGQGYGGLWRPGRFVNDASVYPLVKEKARQTIKDCYTFIDGKLKEANTAYSVGDSFTGVDAFLLVFYLWGIRIKIDMDAGYPSYAALAHKLLERESVIAGRKVHVRMTQEIVG</sequence>
<evidence type="ECO:0000256" key="1">
    <source>
        <dbReference type="ARBA" id="ARBA00007409"/>
    </source>
</evidence>
<dbReference type="InterPro" id="IPR004046">
    <property type="entry name" value="GST_C"/>
</dbReference>
<dbReference type="PROSITE" id="PS50404">
    <property type="entry name" value="GST_NTER"/>
    <property type="match status" value="1"/>
</dbReference>